<dbReference type="EMBL" id="CAACVG010003959">
    <property type="protein sequence ID" value="VEN37998.1"/>
    <property type="molecule type" value="Genomic_DNA"/>
</dbReference>
<protein>
    <submittedName>
        <fullName evidence="2">Uncharacterized protein</fullName>
    </submittedName>
</protein>
<dbReference type="Proteomes" id="UP000410492">
    <property type="component" value="Unassembled WGS sequence"/>
</dbReference>
<feature type="compositionally biased region" description="Basic and acidic residues" evidence="1">
    <location>
        <begin position="480"/>
        <end position="496"/>
    </location>
</feature>
<evidence type="ECO:0000256" key="1">
    <source>
        <dbReference type="SAM" id="MobiDB-lite"/>
    </source>
</evidence>
<evidence type="ECO:0000313" key="2">
    <source>
        <dbReference type="EMBL" id="VEN37998.1"/>
    </source>
</evidence>
<reference evidence="2 3" key="1">
    <citation type="submission" date="2019-01" db="EMBL/GenBank/DDBJ databases">
        <authorList>
            <person name="Sayadi A."/>
        </authorList>
    </citation>
    <scope>NUCLEOTIDE SEQUENCE [LARGE SCALE GENOMIC DNA]</scope>
</reference>
<feature type="region of interest" description="Disordered" evidence="1">
    <location>
        <begin position="456"/>
        <end position="496"/>
    </location>
</feature>
<organism evidence="2 3">
    <name type="scientific">Callosobruchus maculatus</name>
    <name type="common">Southern cowpea weevil</name>
    <name type="synonym">Pulse bruchid</name>
    <dbReference type="NCBI Taxonomy" id="64391"/>
    <lineage>
        <taxon>Eukaryota</taxon>
        <taxon>Metazoa</taxon>
        <taxon>Ecdysozoa</taxon>
        <taxon>Arthropoda</taxon>
        <taxon>Hexapoda</taxon>
        <taxon>Insecta</taxon>
        <taxon>Pterygota</taxon>
        <taxon>Neoptera</taxon>
        <taxon>Endopterygota</taxon>
        <taxon>Coleoptera</taxon>
        <taxon>Polyphaga</taxon>
        <taxon>Cucujiformia</taxon>
        <taxon>Chrysomeloidea</taxon>
        <taxon>Chrysomelidae</taxon>
        <taxon>Bruchinae</taxon>
        <taxon>Bruchini</taxon>
        <taxon>Callosobruchus</taxon>
    </lineage>
</organism>
<evidence type="ECO:0000313" key="3">
    <source>
        <dbReference type="Proteomes" id="UP000410492"/>
    </source>
</evidence>
<dbReference type="OrthoDB" id="6766811at2759"/>
<dbReference type="AlphaFoldDB" id="A0A653BQV9"/>
<gene>
    <name evidence="2" type="ORF">CALMAC_LOCUS3033</name>
</gene>
<keyword evidence="3" id="KW-1185">Reference proteome</keyword>
<feature type="compositionally biased region" description="Low complexity" evidence="1">
    <location>
        <begin position="465"/>
        <end position="476"/>
    </location>
</feature>
<sequence>MYTTKRPLTSISKGSHNKISTSTKGVETEKANLFNSTFVEPKIVVTGENANLDKESKKTYLTALNYINHFHTYMNNKLKEQNGEHGDTKSSDDHCFKFPEIPNYSLLFPKFLNKTHQIVKDPVDEKPIKKVIKENEAKKIDEKITKNLAKDQEAKIKIDEKPCRDISPEKKPMEFNGFLKYSSVSVKPDIPNDIALPAIPTSDYTVPNNVSEYLFQDVFTSDQTEKQTMIYTQKHIELDKASFSLIDIQPQVMYYPTCKQNESQEVVKKPAGDPERRVNLETSSFSVVNILPQTRFAESNKNIINTNDRHKNIKNVEVTAKAGPATPKRVKEMFEKISKDQHVTVYSDSDSEIMDDEQFELASQFRYPLPRQEGVTRHRKKSIAAAAEKSHPLKLNNKDLPKLNEKILNAIGIFTERGDMRPGIIDVIEQHRLAKSNDRRNKQFRVKRQWDIQIHLQPKQGTDGSSLSSISSSSSIRTETYCHDVEEKKHDSSASF</sequence>
<feature type="region of interest" description="Disordered" evidence="1">
    <location>
        <begin position="1"/>
        <end position="25"/>
    </location>
</feature>
<name>A0A653BQV9_CALMS</name>
<proteinExistence type="predicted"/>
<accession>A0A653BQV9</accession>